<protein>
    <submittedName>
        <fullName evidence="2">Uncharacterized protein</fullName>
    </submittedName>
</protein>
<dbReference type="Proteomes" id="UP000053319">
    <property type="component" value="Unassembled WGS sequence"/>
</dbReference>
<evidence type="ECO:0000313" key="2">
    <source>
        <dbReference type="EMBL" id="EJF59935.1"/>
    </source>
</evidence>
<proteinExistence type="predicted"/>
<dbReference type="OMA" id="IMDIAKP"/>
<dbReference type="AlphaFoldDB" id="R7SVY7"/>
<dbReference type="KEGG" id="dsq:DICSQDRAFT_138149"/>
<feature type="region of interest" description="Disordered" evidence="1">
    <location>
        <begin position="127"/>
        <end position="152"/>
    </location>
</feature>
<gene>
    <name evidence="2" type="ORF">DICSQDRAFT_138149</name>
</gene>
<dbReference type="EMBL" id="JH719420">
    <property type="protein sequence ID" value="EJF59935.1"/>
    <property type="molecule type" value="Genomic_DNA"/>
</dbReference>
<dbReference type="RefSeq" id="XP_007367398.1">
    <property type="nucleotide sequence ID" value="XM_007367336.1"/>
</dbReference>
<name>R7SVY7_DICSQ</name>
<dbReference type="HOGENOM" id="CLU_980127_0_0_1"/>
<sequence length="284" mass="31983">MDARESPPDTANWAPTYQQYTKMPRSKKTETVVVRPIKRGADSPRKTVLAPLKELNRHAPLVSSPICAPRLSTLPLPPGTPLPPPPPGPPILSPLPHMPALQFPTMGTSADVAARPVQHELAPIFINNDPRPWHRQSRSPPKQSRWRSMPSTRTVGRTIGNEWVSADYVCGTAIEPEWGYEADAQEEREREWCEERQHPADEEGGRARAEVHIMDIAKPAKRRGPAKDYEVVQTVHRVIALDDDGWEQWDIESVDEMESEDWETLEDEAYNRASYATILQQTAG</sequence>
<organism evidence="2 3">
    <name type="scientific">Dichomitus squalens (strain LYAD-421)</name>
    <name type="common">Western red white-rot fungus</name>
    <dbReference type="NCBI Taxonomy" id="732165"/>
    <lineage>
        <taxon>Eukaryota</taxon>
        <taxon>Fungi</taxon>
        <taxon>Dikarya</taxon>
        <taxon>Basidiomycota</taxon>
        <taxon>Agaricomycotina</taxon>
        <taxon>Agaricomycetes</taxon>
        <taxon>Polyporales</taxon>
        <taxon>Polyporaceae</taxon>
        <taxon>Dichomitus</taxon>
    </lineage>
</organism>
<accession>R7SVY7</accession>
<dbReference type="GeneID" id="18835688"/>
<dbReference type="OrthoDB" id="2739946at2759"/>
<evidence type="ECO:0000313" key="3">
    <source>
        <dbReference type="Proteomes" id="UP000053319"/>
    </source>
</evidence>
<evidence type="ECO:0000256" key="1">
    <source>
        <dbReference type="SAM" id="MobiDB-lite"/>
    </source>
</evidence>
<reference evidence="2 3" key="1">
    <citation type="journal article" date="2012" name="Science">
        <title>The Paleozoic origin of enzymatic lignin decomposition reconstructed from 31 fungal genomes.</title>
        <authorList>
            <person name="Floudas D."/>
            <person name="Binder M."/>
            <person name="Riley R."/>
            <person name="Barry K."/>
            <person name="Blanchette R.A."/>
            <person name="Henrissat B."/>
            <person name="Martinez A.T."/>
            <person name="Otillar R."/>
            <person name="Spatafora J.W."/>
            <person name="Yadav J.S."/>
            <person name="Aerts A."/>
            <person name="Benoit I."/>
            <person name="Boyd A."/>
            <person name="Carlson A."/>
            <person name="Copeland A."/>
            <person name="Coutinho P.M."/>
            <person name="de Vries R.P."/>
            <person name="Ferreira P."/>
            <person name="Findley K."/>
            <person name="Foster B."/>
            <person name="Gaskell J."/>
            <person name="Glotzer D."/>
            <person name="Gorecki P."/>
            <person name="Heitman J."/>
            <person name="Hesse C."/>
            <person name="Hori C."/>
            <person name="Igarashi K."/>
            <person name="Jurgens J.A."/>
            <person name="Kallen N."/>
            <person name="Kersten P."/>
            <person name="Kohler A."/>
            <person name="Kuees U."/>
            <person name="Kumar T.K.A."/>
            <person name="Kuo A."/>
            <person name="LaButti K."/>
            <person name="Larrondo L.F."/>
            <person name="Lindquist E."/>
            <person name="Ling A."/>
            <person name="Lombard V."/>
            <person name="Lucas S."/>
            <person name="Lundell T."/>
            <person name="Martin R."/>
            <person name="McLaughlin D.J."/>
            <person name="Morgenstern I."/>
            <person name="Morin E."/>
            <person name="Murat C."/>
            <person name="Nagy L.G."/>
            <person name="Nolan M."/>
            <person name="Ohm R.A."/>
            <person name="Patyshakuliyeva A."/>
            <person name="Rokas A."/>
            <person name="Ruiz-Duenas F.J."/>
            <person name="Sabat G."/>
            <person name="Salamov A."/>
            <person name="Samejima M."/>
            <person name="Schmutz J."/>
            <person name="Slot J.C."/>
            <person name="St John F."/>
            <person name="Stenlid J."/>
            <person name="Sun H."/>
            <person name="Sun S."/>
            <person name="Syed K."/>
            <person name="Tsang A."/>
            <person name="Wiebenga A."/>
            <person name="Young D."/>
            <person name="Pisabarro A."/>
            <person name="Eastwood D.C."/>
            <person name="Martin F."/>
            <person name="Cullen D."/>
            <person name="Grigoriev I.V."/>
            <person name="Hibbett D.S."/>
        </authorList>
    </citation>
    <scope>NUCLEOTIDE SEQUENCE [LARGE SCALE GENOMIC DNA]</scope>
    <source>
        <strain evidence="2 3">LYAD-421 SS1</strain>
    </source>
</reference>